<dbReference type="eggNOG" id="COG3415">
    <property type="taxonomic scope" value="Bacteria"/>
</dbReference>
<dbReference type="Proteomes" id="UP000010473">
    <property type="component" value="Chromosome"/>
</dbReference>
<name>K9XVQ2_STAC7</name>
<dbReference type="AlphaFoldDB" id="K9XVQ2"/>
<protein>
    <recommendedName>
        <fullName evidence="1">Winged helix-turn helix domain-containing protein</fullName>
    </recommendedName>
</protein>
<proteinExistence type="predicted"/>
<dbReference type="InterPro" id="IPR009057">
    <property type="entry name" value="Homeodomain-like_sf"/>
</dbReference>
<organism evidence="2 3">
    <name type="scientific">Stanieria cyanosphaera (strain ATCC 29371 / PCC 7437)</name>
    <dbReference type="NCBI Taxonomy" id="111780"/>
    <lineage>
        <taxon>Bacteria</taxon>
        <taxon>Bacillati</taxon>
        <taxon>Cyanobacteriota</taxon>
        <taxon>Cyanophyceae</taxon>
        <taxon>Pleurocapsales</taxon>
        <taxon>Dermocarpellaceae</taxon>
        <taxon>Stanieria</taxon>
    </lineage>
</organism>
<keyword evidence="3" id="KW-1185">Reference proteome</keyword>
<dbReference type="Pfam" id="PF13592">
    <property type="entry name" value="HTH_33"/>
    <property type="match status" value="1"/>
</dbReference>
<reference evidence="3" key="1">
    <citation type="journal article" date="2013" name="Proc. Natl. Acad. Sci. U.S.A.">
        <title>Improving the coverage of the cyanobacterial phylum using diversity-driven genome sequencing.</title>
        <authorList>
            <person name="Shih P.M."/>
            <person name="Wu D."/>
            <person name="Latifi A."/>
            <person name="Axen S.D."/>
            <person name="Fewer D.P."/>
            <person name="Talla E."/>
            <person name="Calteau A."/>
            <person name="Cai F."/>
            <person name="Tandeau de Marsac N."/>
            <person name="Rippka R."/>
            <person name="Herdman M."/>
            <person name="Sivonen K."/>
            <person name="Coursin T."/>
            <person name="Laurent T."/>
            <person name="Goodwin L."/>
            <person name="Nolan M."/>
            <person name="Davenport K.W."/>
            <person name="Han C.S."/>
            <person name="Rubin E.M."/>
            <person name="Eisen J.A."/>
            <person name="Woyke T."/>
            <person name="Gugger M."/>
            <person name="Kerfeld C.A."/>
        </authorList>
    </citation>
    <scope>NUCLEOTIDE SEQUENCE [LARGE SCALE GENOMIC DNA]</scope>
    <source>
        <strain evidence="3">ATCC 29371 / PCC 7437</strain>
    </source>
</reference>
<accession>K9XVQ2</accession>
<dbReference type="HOGENOM" id="CLU_100571_0_0_3"/>
<dbReference type="EMBL" id="CP003653">
    <property type="protein sequence ID" value="AFZ35752.1"/>
    <property type="molecule type" value="Genomic_DNA"/>
</dbReference>
<evidence type="ECO:0000259" key="1">
    <source>
        <dbReference type="Pfam" id="PF13592"/>
    </source>
</evidence>
<dbReference type="KEGG" id="scs:Sta7437_2204"/>
<sequence length="217" mass="25494">MADLLLEKTGRIMVNKYSEHNLFETDLSNQEVGKLLSPFQRRLLQKSLEKKLRPEYRRRIEIMLMADLGHSQTEICTALNCSHETARYWMFMARTGQAHQWQTLPVGRPKTIDENYLTRLQHLVSQSPREFGYAFSRWTAQWLSKHLEKELGLQVSDRHINRLLKQMGLSTRYKQLKKQTNDEENQVDSSKIKIGNLSANHSSQSFTFSPFSPFQDY</sequence>
<evidence type="ECO:0000313" key="3">
    <source>
        <dbReference type="Proteomes" id="UP000010473"/>
    </source>
</evidence>
<dbReference type="STRING" id="111780.Sta7437_2204"/>
<dbReference type="InterPro" id="IPR025959">
    <property type="entry name" value="Winged_HTH_dom"/>
</dbReference>
<gene>
    <name evidence="2" type="ordered locus">Sta7437_2204</name>
</gene>
<dbReference type="SUPFAM" id="SSF46689">
    <property type="entry name" value="Homeodomain-like"/>
    <property type="match status" value="1"/>
</dbReference>
<feature type="domain" description="Winged helix-turn helix" evidence="1">
    <location>
        <begin position="135"/>
        <end position="170"/>
    </location>
</feature>
<evidence type="ECO:0000313" key="2">
    <source>
        <dbReference type="EMBL" id="AFZ35752.1"/>
    </source>
</evidence>